<evidence type="ECO:0000313" key="3">
    <source>
        <dbReference type="Proteomes" id="UP000515158"/>
    </source>
</evidence>
<name>A0A6P8YQC7_THRPL</name>
<comment type="catalytic activity">
    <reaction evidence="1">
        <text>ATP + H2O = ADP + phosphate + H(+)</text>
        <dbReference type="Rhea" id="RHEA:13065"/>
        <dbReference type="ChEBI" id="CHEBI:15377"/>
        <dbReference type="ChEBI" id="CHEBI:15378"/>
        <dbReference type="ChEBI" id="CHEBI:30616"/>
        <dbReference type="ChEBI" id="CHEBI:43474"/>
        <dbReference type="ChEBI" id="CHEBI:456216"/>
        <dbReference type="EC" id="5.6.2.3"/>
    </reaction>
</comment>
<dbReference type="GO" id="GO:0006281">
    <property type="term" value="P:DNA repair"/>
    <property type="evidence" value="ECO:0007669"/>
    <property type="project" value="UniProtKB-KW"/>
</dbReference>
<dbReference type="OrthoDB" id="6622900at2759"/>
<evidence type="ECO:0000313" key="4">
    <source>
        <dbReference type="RefSeq" id="XP_034239146.1"/>
    </source>
</evidence>
<protein>
    <recommendedName>
        <fullName evidence="1">ATP-dependent DNA helicase</fullName>
        <ecNumber evidence="1">5.6.2.3</ecNumber>
    </recommendedName>
</protein>
<dbReference type="InParanoid" id="A0A6P8YQC7"/>
<dbReference type="AlphaFoldDB" id="A0A6P8YQC7"/>
<keyword evidence="1" id="KW-0234">DNA repair</keyword>
<dbReference type="GeneID" id="117644069"/>
<dbReference type="GO" id="GO:0005524">
    <property type="term" value="F:ATP binding"/>
    <property type="evidence" value="ECO:0007669"/>
    <property type="project" value="UniProtKB-KW"/>
</dbReference>
<accession>A0A6P8YQC7</accession>
<dbReference type="PANTHER" id="PTHR10492:SF57">
    <property type="entry name" value="ATP-DEPENDENT DNA HELICASE"/>
    <property type="match status" value="1"/>
</dbReference>
<organism evidence="4">
    <name type="scientific">Thrips palmi</name>
    <name type="common">Melon thrips</name>
    <dbReference type="NCBI Taxonomy" id="161013"/>
    <lineage>
        <taxon>Eukaryota</taxon>
        <taxon>Metazoa</taxon>
        <taxon>Ecdysozoa</taxon>
        <taxon>Arthropoda</taxon>
        <taxon>Hexapoda</taxon>
        <taxon>Insecta</taxon>
        <taxon>Pterygota</taxon>
        <taxon>Neoptera</taxon>
        <taxon>Paraneoptera</taxon>
        <taxon>Thysanoptera</taxon>
        <taxon>Terebrantia</taxon>
        <taxon>Thripoidea</taxon>
        <taxon>Thripidae</taxon>
        <taxon>Thrips</taxon>
    </lineage>
</organism>
<proteinExistence type="inferred from homology"/>
<gene>
    <name evidence="4" type="primary">LOC117644069</name>
</gene>
<comment type="similarity">
    <text evidence="1">Belongs to the helicase family.</text>
</comment>
<keyword evidence="1" id="KW-0233">DNA recombination</keyword>
<comment type="cofactor">
    <cofactor evidence="1">
        <name>Mg(2+)</name>
        <dbReference type="ChEBI" id="CHEBI:18420"/>
    </cofactor>
</comment>
<dbReference type="Proteomes" id="UP000515158">
    <property type="component" value="Unplaced"/>
</dbReference>
<dbReference type="EC" id="5.6.2.3" evidence="1"/>
<feature type="domain" description="DNA helicase Pif1-like DEAD-box helicase" evidence="2">
    <location>
        <begin position="18"/>
        <end position="127"/>
    </location>
</feature>
<keyword evidence="1" id="KW-0227">DNA damage</keyword>
<dbReference type="InterPro" id="IPR010285">
    <property type="entry name" value="DNA_helicase_pif1-like_DEAD"/>
</dbReference>
<dbReference type="KEGG" id="tpal:117644069"/>
<dbReference type="GO" id="GO:0043139">
    <property type="term" value="F:5'-3' DNA helicase activity"/>
    <property type="evidence" value="ECO:0007669"/>
    <property type="project" value="UniProtKB-EC"/>
</dbReference>
<keyword evidence="1" id="KW-0547">Nucleotide-binding</keyword>
<evidence type="ECO:0000256" key="1">
    <source>
        <dbReference type="RuleBase" id="RU363044"/>
    </source>
</evidence>
<evidence type="ECO:0000259" key="2">
    <source>
        <dbReference type="Pfam" id="PF05970"/>
    </source>
</evidence>
<dbReference type="Pfam" id="PF05970">
    <property type="entry name" value="PIF1"/>
    <property type="match status" value="1"/>
</dbReference>
<dbReference type="GO" id="GO:0006310">
    <property type="term" value="P:DNA recombination"/>
    <property type="evidence" value="ECO:0007669"/>
    <property type="project" value="UniProtKB-KW"/>
</dbReference>
<dbReference type="GO" id="GO:0000723">
    <property type="term" value="P:telomere maintenance"/>
    <property type="evidence" value="ECO:0007669"/>
    <property type="project" value="InterPro"/>
</dbReference>
<keyword evidence="1" id="KW-0347">Helicase</keyword>
<dbReference type="RefSeq" id="XP_034239146.1">
    <property type="nucleotide sequence ID" value="XM_034383255.1"/>
</dbReference>
<sequence>MPDGNMFPTSYLNMQHPQAVALAKASLVFIDEISMMKCWQLSVIETLCHHVTGTTRIFGGKVIVVGGDFRQTLPTCKKEEGDILSNCVFSNPLWEHFQILQLTENMRAVNDPEYTKWCLSIGDGTANVEPGFTMFPLKIGQEIVTFTKNLPSLIETVFKGDFHNHKRAIIANTNKKCCEVNDIVTCSISGQGFNYLSMSLLENVDSTENDNEYMDYTILVELYTIPVALTLYRARCTIHTFSCRVGWAK</sequence>
<keyword evidence="1" id="KW-0378">Hydrolase</keyword>
<keyword evidence="1" id="KW-0067">ATP-binding</keyword>
<dbReference type="GO" id="GO:0016787">
    <property type="term" value="F:hydrolase activity"/>
    <property type="evidence" value="ECO:0007669"/>
    <property type="project" value="UniProtKB-KW"/>
</dbReference>
<dbReference type="PANTHER" id="PTHR10492">
    <property type="match status" value="1"/>
</dbReference>
<dbReference type="InterPro" id="IPR027417">
    <property type="entry name" value="P-loop_NTPase"/>
</dbReference>
<dbReference type="Gene3D" id="3.40.50.300">
    <property type="entry name" value="P-loop containing nucleotide triphosphate hydrolases"/>
    <property type="match status" value="1"/>
</dbReference>
<keyword evidence="3" id="KW-1185">Reference proteome</keyword>
<dbReference type="SUPFAM" id="SSF52540">
    <property type="entry name" value="P-loop containing nucleoside triphosphate hydrolases"/>
    <property type="match status" value="1"/>
</dbReference>
<reference evidence="4" key="1">
    <citation type="submission" date="2025-08" db="UniProtKB">
        <authorList>
            <consortium name="RefSeq"/>
        </authorList>
    </citation>
    <scope>IDENTIFICATION</scope>
    <source>
        <tissue evidence="4">Total insect</tissue>
    </source>
</reference>